<dbReference type="KEGG" id="fsc:FSU_0483"/>
<sequence>MTTEMHEGKPLQVSLTSSTKKAAVRVARSAGIVAKNVLKGLRSVQVGNQLQVSFDAPESLAGERSKVELLDVKGHVIATVSAKALSGTNAMTTKLPKLGVYILRVRVGSQQLAQCIFVK</sequence>
<dbReference type="AlphaFoldDB" id="D9S6J0"/>
<reference evidence="2" key="1">
    <citation type="submission" date="2010-08" db="EMBL/GenBank/DDBJ databases">
        <title>Complete sequence of Fibrobacter succinogenes subsp. succinogenes S85.</title>
        <authorList>
            <person name="Durkin A.S."/>
            <person name="Nelson K.E."/>
            <person name="Morrison M."/>
            <person name="Forsberg C.W."/>
            <person name="Wilson D.B."/>
            <person name="Russell J.B."/>
            <person name="Cann I.K.O."/>
            <person name="Mackie R.I."/>
            <person name="White B.A."/>
        </authorList>
    </citation>
    <scope>NUCLEOTIDE SEQUENCE [LARGE SCALE GENOMIC DNA]</scope>
    <source>
        <strain evidence="2">ATCC 19169 / S85</strain>
    </source>
</reference>
<accession>D9S6J0</accession>
<evidence type="ECO:0008006" key="3">
    <source>
        <dbReference type="Google" id="ProtNLM"/>
    </source>
</evidence>
<organism evidence="1 2">
    <name type="scientific">Fibrobacter succinogenes (strain ATCC 19169 / S85)</name>
    <dbReference type="NCBI Taxonomy" id="59374"/>
    <lineage>
        <taxon>Bacteria</taxon>
        <taxon>Pseudomonadati</taxon>
        <taxon>Fibrobacterota</taxon>
        <taxon>Fibrobacteria</taxon>
        <taxon>Fibrobacterales</taxon>
        <taxon>Fibrobacteraceae</taxon>
        <taxon>Fibrobacter</taxon>
    </lineage>
</organism>
<evidence type="ECO:0000313" key="1">
    <source>
        <dbReference type="EMBL" id="ADL25467.1"/>
    </source>
</evidence>
<dbReference type="RefSeq" id="WP_014545233.1">
    <property type="nucleotide sequence ID" value="NC_013410.1"/>
</dbReference>
<proteinExistence type="predicted"/>
<dbReference type="Proteomes" id="UP000000517">
    <property type="component" value="Chromosome"/>
</dbReference>
<dbReference type="HOGENOM" id="CLU_2057887_0_0_0"/>
<protein>
    <recommendedName>
        <fullName evidence="3">Por secretion system C-terminal sorting domain-containing protein</fullName>
    </recommendedName>
</protein>
<dbReference type="EMBL" id="CP002158">
    <property type="protein sequence ID" value="ADL25467.1"/>
    <property type="molecule type" value="Genomic_DNA"/>
</dbReference>
<evidence type="ECO:0000313" key="2">
    <source>
        <dbReference type="Proteomes" id="UP000000517"/>
    </source>
</evidence>
<dbReference type="InterPro" id="IPR026444">
    <property type="entry name" value="Secre_tail"/>
</dbReference>
<name>D9S6J0_FIBSS</name>
<gene>
    <name evidence="1" type="ordered locus">FSU_0483</name>
</gene>
<dbReference type="NCBIfam" id="TIGR04183">
    <property type="entry name" value="Por_Secre_tail"/>
    <property type="match status" value="1"/>
</dbReference>